<comment type="caution">
    <text evidence="5">The sequence shown here is derived from an EMBL/GenBank/DDBJ whole genome shotgun (WGS) entry which is preliminary data.</text>
</comment>
<protein>
    <submittedName>
        <fullName evidence="5">Helix-turn-helix domain-containing protein</fullName>
    </submittedName>
</protein>
<proteinExistence type="predicted"/>
<dbReference type="PANTHER" id="PTHR46796">
    <property type="entry name" value="HTH-TYPE TRANSCRIPTIONAL ACTIVATOR RHAS-RELATED"/>
    <property type="match status" value="1"/>
</dbReference>
<dbReference type="Proteomes" id="UP001474181">
    <property type="component" value="Unassembled WGS sequence"/>
</dbReference>
<dbReference type="InterPro" id="IPR020449">
    <property type="entry name" value="Tscrpt_reg_AraC-type_HTH"/>
</dbReference>
<evidence type="ECO:0000313" key="5">
    <source>
        <dbReference type="EMBL" id="MER7181154.1"/>
    </source>
</evidence>
<dbReference type="InterPro" id="IPR035418">
    <property type="entry name" value="AraC-bd_2"/>
</dbReference>
<dbReference type="InterPro" id="IPR018060">
    <property type="entry name" value="HTH_AraC"/>
</dbReference>
<keyword evidence="1" id="KW-0805">Transcription regulation</keyword>
<dbReference type="Pfam" id="PF12833">
    <property type="entry name" value="HTH_18"/>
    <property type="match status" value="1"/>
</dbReference>
<accession>A0ABV1WWL0</accession>
<feature type="domain" description="HTH araC/xylS-type" evidence="4">
    <location>
        <begin position="214"/>
        <end position="313"/>
    </location>
</feature>
<keyword evidence="3" id="KW-0804">Transcription</keyword>
<dbReference type="PROSITE" id="PS01124">
    <property type="entry name" value="HTH_ARAC_FAMILY_2"/>
    <property type="match status" value="1"/>
</dbReference>
<evidence type="ECO:0000256" key="2">
    <source>
        <dbReference type="ARBA" id="ARBA00023125"/>
    </source>
</evidence>
<dbReference type="Pfam" id="PF14525">
    <property type="entry name" value="AraC_binding_2"/>
    <property type="match status" value="1"/>
</dbReference>
<dbReference type="SUPFAM" id="SSF46689">
    <property type="entry name" value="Homeodomain-like"/>
    <property type="match status" value="1"/>
</dbReference>
<name>A0ABV1WWL0_9ACTN</name>
<organism evidence="5 6">
    <name type="scientific">Streptomyces hyaluromycini</name>
    <dbReference type="NCBI Taxonomy" id="1377993"/>
    <lineage>
        <taxon>Bacteria</taxon>
        <taxon>Bacillati</taxon>
        <taxon>Actinomycetota</taxon>
        <taxon>Actinomycetes</taxon>
        <taxon>Kitasatosporales</taxon>
        <taxon>Streptomycetaceae</taxon>
        <taxon>Streptomyces</taxon>
    </lineage>
</organism>
<dbReference type="PRINTS" id="PR00032">
    <property type="entry name" value="HTHARAC"/>
</dbReference>
<gene>
    <name evidence="5" type="ORF">ABT404_17010</name>
</gene>
<dbReference type="Gene3D" id="1.10.10.60">
    <property type="entry name" value="Homeodomain-like"/>
    <property type="match status" value="1"/>
</dbReference>
<evidence type="ECO:0000256" key="1">
    <source>
        <dbReference type="ARBA" id="ARBA00023015"/>
    </source>
</evidence>
<evidence type="ECO:0000313" key="6">
    <source>
        <dbReference type="Proteomes" id="UP001474181"/>
    </source>
</evidence>
<dbReference type="SMART" id="SM00342">
    <property type="entry name" value="HTH_ARAC"/>
    <property type="match status" value="1"/>
</dbReference>
<dbReference type="PANTHER" id="PTHR46796:SF6">
    <property type="entry name" value="ARAC SUBFAMILY"/>
    <property type="match status" value="1"/>
</dbReference>
<evidence type="ECO:0000256" key="3">
    <source>
        <dbReference type="ARBA" id="ARBA00023163"/>
    </source>
</evidence>
<dbReference type="EMBL" id="JBEPEK010000105">
    <property type="protein sequence ID" value="MER7181154.1"/>
    <property type="molecule type" value="Genomic_DNA"/>
</dbReference>
<dbReference type="InterPro" id="IPR050204">
    <property type="entry name" value="AraC_XylS_family_regulators"/>
</dbReference>
<dbReference type="InterPro" id="IPR009057">
    <property type="entry name" value="Homeodomain-like_sf"/>
</dbReference>
<keyword evidence="6" id="KW-1185">Reference proteome</keyword>
<keyword evidence="2" id="KW-0238">DNA-binding</keyword>
<reference evidence="5 6" key="1">
    <citation type="submission" date="2024-06" db="EMBL/GenBank/DDBJ databases">
        <title>The Natural Products Discovery Center: Release of the First 8490 Sequenced Strains for Exploring Actinobacteria Biosynthetic Diversity.</title>
        <authorList>
            <person name="Kalkreuter E."/>
            <person name="Kautsar S.A."/>
            <person name="Yang D."/>
            <person name="Bader C.D."/>
            <person name="Teijaro C.N."/>
            <person name="Fluegel L."/>
            <person name="Davis C.M."/>
            <person name="Simpson J.R."/>
            <person name="Lauterbach L."/>
            <person name="Steele A.D."/>
            <person name="Gui C."/>
            <person name="Meng S."/>
            <person name="Li G."/>
            <person name="Viehrig K."/>
            <person name="Ye F."/>
            <person name="Su P."/>
            <person name="Kiefer A.F."/>
            <person name="Nichols A."/>
            <person name="Cepeda A.J."/>
            <person name="Yan W."/>
            <person name="Fan B."/>
            <person name="Jiang Y."/>
            <person name="Adhikari A."/>
            <person name="Zheng C.-J."/>
            <person name="Schuster L."/>
            <person name="Cowan T.M."/>
            <person name="Smanski M.J."/>
            <person name="Chevrette M.G."/>
            <person name="De Carvalho L.P.S."/>
            <person name="Shen B."/>
        </authorList>
    </citation>
    <scope>NUCLEOTIDE SEQUENCE [LARGE SCALE GENOMIC DNA]</scope>
    <source>
        <strain evidence="5 6">NPDC000234</strain>
    </source>
</reference>
<dbReference type="RefSeq" id="WP_350781754.1">
    <property type="nucleotide sequence ID" value="NZ_JBEPEK010000105.1"/>
</dbReference>
<sequence length="313" mass="34144">MPFILDTDEVEERDRAEFVHEALGATMVPIELHWPGHRRSVAAHGVVTDLGDLTICSGRTTALRVERTAALARDSMEPSIFINVQLSGSSMVVQHDREAVLGPGELVMYDSTSPYTLLNDSGMTGNFFRVPHSALAMPHDMIGAACAVKLGPGHPVVSLTHDYLRRLAADPALTTAVNADLVGQPSIELIRAVIAIHLRADELAAEPMAATLQMRILEYARRHLHDPGLSAEQIAAAHHISVRYLYKVLAGSGISLADWIRTRRLEACRQALADDDAVAISAVARRHGFSDLSSFSRAFRAAYGMSPSEWQKR</sequence>
<evidence type="ECO:0000259" key="4">
    <source>
        <dbReference type="PROSITE" id="PS01124"/>
    </source>
</evidence>